<feature type="compositionally biased region" description="Low complexity" evidence="4">
    <location>
        <begin position="37"/>
        <end position="48"/>
    </location>
</feature>
<reference evidence="6 7" key="1">
    <citation type="submission" date="2022-12" db="EMBL/GenBank/DDBJ databases">
        <authorList>
            <person name="Muema E."/>
        </authorList>
    </citation>
    <scope>NUCLEOTIDE SEQUENCE [LARGE SCALE GENOMIC DNA]</scope>
    <source>
        <strain evidence="7">1330</strain>
    </source>
</reference>
<evidence type="ECO:0000259" key="5">
    <source>
        <dbReference type="PROSITE" id="PS01124"/>
    </source>
</evidence>
<dbReference type="PANTHER" id="PTHR46796:SF14">
    <property type="entry name" value="TRANSCRIPTIONAL REGULATORY PROTEIN"/>
    <property type="match status" value="1"/>
</dbReference>
<dbReference type="InterPro" id="IPR018062">
    <property type="entry name" value="HTH_AraC-typ_CS"/>
</dbReference>
<keyword evidence="2" id="KW-0238">DNA-binding</keyword>
<dbReference type="Proteomes" id="UP001366503">
    <property type="component" value="Unassembled WGS sequence"/>
</dbReference>
<protein>
    <submittedName>
        <fullName evidence="6">AraC family transcriptional regulator</fullName>
    </submittedName>
</protein>
<keyword evidence="7" id="KW-1185">Reference proteome</keyword>
<keyword evidence="3" id="KW-0804">Transcription</keyword>
<evidence type="ECO:0000256" key="3">
    <source>
        <dbReference type="ARBA" id="ARBA00023163"/>
    </source>
</evidence>
<dbReference type="PRINTS" id="PR00032">
    <property type="entry name" value="HTHARAC"/>
</dbReference>
<dbReference type="PROSITE" id="PS01124">
    <property type="entry name" value="HTH_ARAC_FAMILY_2"/>
    <property type="match status" value="1"/>
</dbReference>
<name>A0ABU8KAJ0_9HYPH</name>
<comment type="caution">
    <text evidence="6">The sequence shown here is derived from an EMBL/GenBank/DDBJ whole genome shotgun (WGS) entry which is preliminary data.</text>
</comment>
<dbReference type="Gene3D" id="1.10.10.60">
    <property type="entry name" value="Homeodomain-like"/>
    <property type="match status" value="2"/>
</dbReference>
<dbReference type="EMBL" id="JAPYKO010000003">
    <property type="protein sequence ID" value="MEI9401824.1"/>
    <property type="molecule type" value="Genomic_DNA"/>
</dbReference>
<dbReference type="InterPro" id="IPR018060">
    <property type="entry name" value="HTH_AraC"/>
</dbReference>
<dbReference type="RefSeq" id="WP_337092156.1">
    <property type="nucleotide sequence ID" value="NZ_JAPYKO010000003.1"/>
</dbReference>
<proteinExistence type="predicted"/>
<dbReference type="SMART" id="SM00342">
    <property type="entry name" value="HTH_ARAC"/>
    <property type="match status" value="1"/>
</dbReference>
<accession>A0ABU8KAJ0</accession>
<dbReference type="PROSITE" id="PS00041">
    <property type="entry name" value="HTH_ARAC_FAMILY_1"/>
    <property type="match status" value="1"/>
</dbReference>
<gene>
    <name evidence="6" type="ORF">O7A05_06470</name>
</gene>
<evidence type="ECO:0000313" key="6">
    <source>
        <dbReference type="EMBL" id="MEI9401824.1"/>
    </source>
</evidence>
<dbReference type="InterPro" id="IPR020449">
    <property type="entry name" value="Tscrpt_reg_AraC-type_HTH"/>
</dbReference>
<evidence type="ECO:0000256" key="1">
    <source>
        <dbReference type="ARBA" id="ARBA00023015"/>
    </source>
</evidence>
<feature type="domain" description="HTH araC/xylS-type" evidence="5">
    <location>
        <begin position="164"/>
        <end position="262"/>
    </location>
</feature>
<feature type="region of interest" description="Disordered" evidence="4">
    <location>
        <begin position="1"/>
        <end position="48"/>
    </location>
</feature>
<organism evidence="6 7">
    <name type="scientific">Mesorhizobium argentiipisi</name>
    <dbReference type="NCBI Taxonomy" id="3015175"/>
    <lineage>
        <taxon>Bacteria</taxon>
        <taxon>Pseudomonadati</taxon>
        <taxon>Pseudomonadota</taxon>
        <taxon>Alphaproteobacteria</taxon>
        <taxon>Hyphomicrobiales</taxon>
        <taxon>Phyllobacteriaceae</taxon>
        <taxon>Mesorhizobium</taxon>
    </lineage>
</organism>
<keyword evidence="1" id="KW-0805">Transcription regulation</keyword>
<evidence type="ECO:0000313" key="7">
    <source>
        <dbReference type="Proteomes" id="UP001366503"/>
    </source>
</evidence>
<evidence type="ECO:0000256" key="2">
    <source>
        <dbReference type="ARBA" id="ARBA00023125"/>
    </source>
</evidence>
<dbReference type="PANTHER" id="PTHR46796">
    <property type="entry name" value="HTH-TYPE TRANSCRIPTIONAL ACTIVATOR RHAS-RELATED"/>
    <property type="match status" value="1"/>
</dbReference>
<dbReference type="Pfam" id="PF12833">
    <property type="entry name" value="HTH_18"/>
    <property type="match status" value="1"/>
</dbReference>
<sequence length="282" mass="30954">MQQARASESHVGRSGQEYLAPPRLPAPTVRVRGAHASDSSRSFPDSPDLATSPEISIVLEHLDLLLSVAGLPTTRPTGDDWFTGDGTAAGLLKPASRTQQPADPIVEQLSQALEAAECSQDDFACLYADSLRLALVARVLALQSLRGNQCSTQPQNPLPMWRLKRTAEYIEANLGETITLGDMAAATGLSRMHFAAQFRAATGIRPHEFLLRRRIEHAKEMLAKTQTPLVEIALCIGFQTQSHFSVVFKRFVGETPNRWRSINSGETRERTAGHWMLATSRT</sequence>
<dbReference type="SUPFAM" id="SSF46689">
    <property type="entry name" value="Homeodomain-like"/>
    <property type="match status" value="2"/>
</dbReference>
<dbReference type="InterPro" id="IPR050204">
    <property type="entry name" value="AraC_XylS_family_regulators"/>
</dbReference>
<evidence type="ECO:0000256" key="4">
    <source>
        <dbReference type="SAM" id="MobiDB-lite"/>
    </source>
</evidence>
<dbReference type="InterPro" id="IPR009057">
    <property type="entry name" value="Homeodomain-like_sf"/>
</dbReference>